<feature type="transmembrane region" description="Helical" evidence="10">
    <location>
        <begin position="97"/>
        <end position="120"/>
    </location>
</feature>
<dbReference type="CDD" id="cd13143">
    <property type="entry name" value="MATE_MepA_like"/>
    <property type="match status" value="1"/>
</dbReference>
<dbReference type="PANTHER" id="PTHR43823:SF3">
    <property type="entry name" value="MULTIDRUG EXPORT PROTEIN MEPA"/>
    <property type="match status" value="1"/>
</dbReference>
<dbReference type="RefSeq" id="WP_111897402.1">
    <property type="nucleotide sequence ID" value="NZ_CP033459.1"/>
</dbReference>
<name>A0A5P8E699_9BACT</name>
<dbReference type="GO" id="GO:0005886">
    <property type="term" value="C:plasma membrane"/>
    <property type="evidence" value="ECO:0007669"/>
    <property type="project" value="UniProtKB-SubCell"/>
</dbReference>
<dbReference type="OrthoDB" id="9811110at2"/>
<evidence type="ECO:0000256" key="9">
    <source>
        <dbReference type="ARBA" id="ARBA00023251"/>
    </source>
</evidence>
<feature type="transmembrane region" description="Helical" evidence="10">
    <location>
        <begin position="391"/>
        <end position="412"/>
    </location>
</feature>
<gene>
    <name evidence="11" type="ORF">C7Y71_005640</name>
</gene>
<keyword evidence="9" id="KW-0046">Antibiotic resistance</keyword>
<dbReference type="Pfam" id="PF01554">
    <property type="entry name" value="MatE"/>
    <property type="match status" value="2"/>
</dbReference>
<feature type="transmembrane region" description="Helical" evidence="10">
    <location>
        <begin position="424"/>
        <end position="444"/>
    </location>
</feature>
<keyword evidence="12" id="KW-1185">Reference proteome</keyword>
<dbReference type="InterPro" id="IPR048279">
    <property type="entry name" value="MdtK-like"/>
</dbReference>
<dbReference type="GO" id="GO:0042910">
    <property type="term" value="F:xenobiotic transmembrane transporter activity"/>
    <property type="evidence" value="ECO:0007669"/>
    <property type="project" value="InterPro"/>
</dbReference>
<dbReference type="PANTHER" id="PTHR43823">
    <property type="entry name" value="SPORULATION PROTEIN YKVU"/>
    <property type="match status" value="1"/>
</dbReference>
<reference evidence="11 12" key="1">
    <citation type="submission" date="2018-11" db="EMBL/GenBank/DDBJ databases">
        <authorList>
            <person name="Na S.W."/>
            <person name="Baik M."/>
        </authorList>
    </citation>
    <scope>NUCLEOTIDE SEQUENCE [LARGE SCALE GENOMIC DNA]</scope>
    <source>
        <strain evidence="11 12">E39</strain>
    </source>
</reference>
<keyword evidence="6 10" id="KW-0812">Transmembrane</keyword>
<dbReference type="GO" id="GO:0015297">
    <property type="term" value="F:antiporter activity"/>
    <property type="evidence" value="ECO:0007669"/>
    <property type="project" value="InterPro"/>
</dbReference>
<feature type="transmembrane region" description="Helical" evidence="10">
    <location>
        <begin position="140"/>
        <end position="157"/>
    </location>
</feature>
<comment type="similarity">
    <text evidence="2">Belongs to the multi antimicrobial extrusion (MATE) (TC 2.A.66.1) family. MepA subfamily.</text>
</comment>
<organism evidence="11 12">
    <name type="scientific">Pseudoprevotella muciniphila</name>
    <dbReference type="NCBI Taxonomy" id="2133944"/>
    <lineage>
        <taxon>Bacteria</taxon>
        <taxon>Pseudomonadati</taxon>
        <taxon>Bacteroidota</taxon>
        <taxon>Bacteroidia</taxon>
        <taxon>Bacteroidales</taxon>
        <taxon>Prevotellaceae</taxon>
        <taxon>Pseudoprevotella</taxon>
    </lineage>
</organism>
<feature type="transmembrane region" description="Helical" evidence="10">
    <location>
        <begin position="52"/>
        <end position="76"/>
    </location>
</feature>
<dbReference type="EMBL" id="CP033459">
    <property type="protein sequence ID" value="QFQ12535.1"/>
    <property type="molecule type" value="Genomic_DNA"/>
</dbReference>
<keyword evidence="8 10" id="KW-0472">Membrane</keyword>
<evidence type="ECO:0000256" key="4">
    <source>
        <dbReference type="ARBA" id="ARBA00022448"/>
    </source>
</evidence>
<feature type="transmembrane region" description="Helical" evidence="10">
    <location>
        <begin position="362"/>
        <end position="384"/>
    </location>
</feature>
<feature type="transmembrane region" description="Helical" evidence="10">
    <location>
        <begin position="238"/>
        <end position="262"/>
    </location>
</feature>
<keyword evidence="7 10" id="KW-1133">Transmembrane helix</keyword>
<dbReference type="KEGG" id="alq:C7Y71_005640"/>
<feature type="transmembrane region" description="Helical" evidence="10">
    <location>
        <begin position="198"/>
        <end position="218"/>
    </location>
</feature>
<accession>A0A5P8E699</accession>
<evidence type="ECO:0000256" key="10">
    <source>
        <dbReference type="SAM" id="Phobius"/>
    </source>
</evidence>
<keyword evidence="4" id="KW-0813">Transport</keyword>
<comment type="subcellular location">
    <subcellularLocation>
        <location evidence="1">Cell membrane</location>
        <topology evidence="1">Multi-pass membrane protein</topology>
    </subcellularLocation>
</comment>
<protein>
    <recommendedName>
        <fullName evidence="3">Multidrug export protein MepA</fullName>
    </recommendedName>
</protein>
<evidence type="ECO:0000256" key="3">
    <source>
        <dbReference type="ARBA" id="ARBA00022106"/>
    </source>
</evidence>
<feature type="transmembrane region" description="Helical" evidence="10">
    <location>
        <begin position="20"/>
        <end position="40"/>
    </location>
</feature>
<proteinExistence type="inferred from homology"/>
<feature type="transmembrane region" description="Helical" evidence="10">
    <location>
        <begin position="274"/>
        <end position="298"/>
    </location>
</feature>
<evidence type="ECO:0000256" key="7">
    <source>
        <dbReference type="ARBA" id="ARBA00022989"/>
    </source>
</evidence>
<evidence type="ECO:0000256" key="1">
    <source>
        <dbReference type="ARBA" id="ARBA00004651"/>
    </source>
</evidence>
<dbReference type="AlphaFoldDB" id="A0A5P8E699"/>
<evidence type="ECO:0000313" key="12">
    <source>
        <dbReference type="Proteomes" id="UP000249375"/>
    </source>
</evidence>
<dbReference type="Proteomes" id="UP000249375">
    <property type="component" value="Chromosome"/>
</dbReference>
<evidence type="ECO:0000256" key="2">
    <source>
        <dbReference type="ARBA" id="ARBA00008417"/>
    </source>
</evidence>
<evidence type="ECO:0000256" key="8">
    <source>
        <dbReference type="ARBA" id="ARBA00023136"/>
    </source>
</evidence>
<feature type="transmembrane region" description="Helical" evidence="10">
    <location>
        <begin position="169"/>
        <end position="192"/>
    </location>
</feature>
<dbReference type="NCBIfam" id="TIGR00797">
    <property type="entry name" value="matE"/>
    <property type="match status" value="1"/>
</dbReference>
<keyword evidence="5" id="KW-1003">Cell membrane</keyword>
<dbReference type="InterPro" id="IPR051327">
    <property type="entry name" value="MATE_MepA_subfamily"/>
</dbReference>
<evidence type="ECO:0000256" key="6">
    <source>
        <dbReference type="ARBA" id="ARBA00022692"/>
    </source>
</evidence>
<sequence>MSKESDKFLILGEKPIGKLLWQYATPAIVAMAAASIYNIIDGIFIGQGVGPEAIIALGLTMPVMSLTAAFGAMVGVGGSTLMSVRLGQKEYETAKKILGNVLVMNVAMGLILGGLLWAFIKPILRFFGASDMTIGPAYDFMTVILIGNVVTHLYLGLNALLRSTNRPEIAMYATFGTVILNCILAPLFIFVFNWGIQGAATATVMAQFIMLLWQFWLFSNKNDMIHIQRQYLKADRKIISQSLSIGMSPFLINLCACLVSVFMTRSLTHYGGDYAVGAFGIANRLLMFIVMFVIGLNQGMQPIAGYNYGAKKYNRVIEVLNKSLIFGTAFTLIGFIVAMFFAEPFCAMFAKDEPKLIEMSAHAMRILCMLFPLVGLCIIATAFFQSLGKPTISIFLSLTRQLIFILPAIYILPRIMTDNPVDGVLYAFPVSDGLAFIVAVVMLIREVRKFKKITIQTTT</sequence>
<dbReference type="InterPro" id="IPR002528">
    <property type="entry name" value="MATE_fam"/>
</dbReference>
<dbReference type="PIRSF" id="PIRSF006603">
    <property type="entry name" value="DinF"/>
    <property type="match status" value="1"/>
</dbReference>
<feature type="transmembrane region" description="Helical" evidence="10">
    <location>
        <begin position="319"/>
        <end position="342"/>
    </location>
</feature>
<evidence type="ECO:0000256" key="5">
    <source>
        <dbReference type="ARBA" id="ARBA00022475"/>
    </source>
</evidence>
<dbReference type="GO" id="GO:0046677">
    <property type="term" value="P:response to antibiotic"/>
    <property type="evidence" value="ECO:0007669"/>
    <property type="project" value="UniProtKB-KW"/>
</dbReference>
<evidence type="ECO:0000313" key="11">
    <source>
        <dbReference type="EMBL" id="QFQ12535.1"/>
    </source>
</evidence>
<dbReference type="InterPro" id="IPR045070">
    <property type="entry name" value="MATE_MepA-like"/>
</dbReference>